<feature type="compositionally biased region" description="Basic and acidic residues" evidence="1">
    <location>
        <begin position="452"/>
        <end position="469"/>
    </location>
</feature>
<name>A0ABV0T905_9TELE</name>
<feature type="region of interest" description="Disordered" evidence="1">
    <location>
        <begin position="28"/>
        <end position="203"/>
    </location>
</feature>
<comment type="caution">
    <text evidence="2">The sequence shown here is derived from an EMBL/GenBank/DDBJ whole genome shotgun (WGS) entry which is preliminary data.</text>
</comment>
<organism evidence="2 3">
    <name type="scientific">Ilyodon furcidens</name>
    <name type="common">goldbreast splitfin</name>
    <dbReference type="NCBI Taxonomy" id="33524"/>
    <lineage>
        <taxon>Eukaryota</taxon>
        <taxon>Metazoa</taxon>
        <taxon>Chordata</taxon>
        <taxon>Craniata</taxon>
        <taxon>Vertebrata</taxon>
        <taxon>Euteleostomi</taxon>
        <taxon>Actinopterygii</taxon>
        <taxon>Neopterygii</taxon>
        <taxon>Teleostei</taxon>
        <taxon>Neoteleostei</taxon>
        <taxon>Acanthomorphata</taxon>
        <taxon>Ovalentaria</taxon>
        <taxon>Atherinomorphae</taxon>
        <taxon>Cyprinodontiformes</taxon>
        <taxon>Goodeidae</taxon>
        <taxon>Ilyodon</taxon>
    </lineage>
</organism>
<dbReference type="InterPro" id="IPR029266">
    <property type="entry name" value="FAM217"/>
</dbReference>
<feature type="compositionally biased region" description="Polar residues" evidence="1">
    <location>
        <begin position="48"/>
        <end position="61"/>
    </location>
</feature>
<gene>
    <name evidence="2" type="ORF">ILYODFUR_017934</name>
</gene>
<reference evidence="2 3" key="1">
    <citation type="submission" date="2021-06" db="EMBL/GenBank/DDBJ databases">
        <authorList>
            <person name="Palmer J.M."/>
        </authorList>
    </citation>
    <scope>NUCLEOTIDE SEQUENCE [LARGE SCALE GENOMIC DNA]</scope>
    <source>
        <strain evidence="3">if_2019</strain>
        <tissue evidence="2">Muscle</tissue>
    </source>
</reference>
<sequence length="528" mass="58878">MGSILQERVARRCVERVSIGDNEWMKASRSSSRLTVAGTKMGRRQAQRKSPQPQCLIQSQENNHEKRPQRRKHKSNTSLTKCGAFHQSAQGTSMSHPAASEEDKMMIEVSSTAERCVHRKHTRTGMRASKHTIDHPCYSLPHSSPDQQEELSPKREGEALSSPLQQDSDTDLSESERLPLSSSPIASQLELRPEVIEDEDPKSHTLRVRAGDHGEFDFPDFLPPPFNSWSLSQLAFFYNTEDRGAPRPRPMGTLERFLERLLQLEWYQIQTVKAEHGTQEVSGVLSSCQRSTASAPSRLSSPKCILQCQRAFPLTLLSSLASHSNLLPGCVCTLCRICYSTCNTSCCHSIHSHSHPSRLSPMIDCSRRPAPLPKRSYSESRVLSTDRMFRAQMVVSPARTNSHLKRMQASGNIRNPIQGASRRSHSSIRGCSDQAGRGNESDCTVGLVRKRSGSEQRKCGGDRQLEGSEKGQSSSHCRKGRAERGRAVGCTELEIKPDAVTAIIDNLPRSKYSPIQRPSRSKQVEFVT</sequence>
<accession>A0ABV0T905</accession>
<feature type="compositionally biased region" description="Basic residues" evidence="1">
    <location>
        <begin position="117"/>
        <end position="130"/>
    </location>
</feature>
<dbReference type="EMBL" id="JAHRIQ010024886">
    <property type="protein sequence ID" value="MEQ2229350.1"/>
    <property type="molecule type" value="Genomic_DNA"/>
</dbReference>
<dbReference type="Pfam" id="PF15344">
    <property type="entry name" value="FAM217"/>
    <property type="match status" value="1"/>
</dbReference>
<evidence type="ECO:0000313" key="2">
    <source>
        <dbReference type="EMBL" id="MEQ2229350.1"/>
    </source>
</evidence>
<protein>
    <submittedName>
        <fullName evidence="2">Uncharacterized protein</fullName>
    </submittedName>
</protein>
<evidence type="ECO:0000256" key="1">
    <source>
        <dbReference type="SAM" id="MobiDB-lite"/>
    </source>
</evidence>
<proteinExistence type="predicted"/>
<dbReference type="Proteomes" id="UP001482620">
    <property type="component" value="Unassembled WGS sequence"/>
</dbReference>
<keyword evidence="3" id="KW-1185">Reference proteome</keyword>
<feature type="region of interest" description="Disordered" evidence="1">
    <location>
        <begin position="506"/>
        <end position="528"/>
    </location>
</feature>
<dbReference type="PANTHER" id="PTHR22145:SF2">
    <property type="entry name" value="SI:CH211-266K22.6"/>
    <property type="match status" value="1"/>
</dbReference>
<dbReference type="PANTHER" id="PTHR22145">
    <property type="entry name" value="SI:CH211-266K22.6"/>
    <property type="match status" value="1"/>
</dbReference>
<evidence type="ECO:0000313" key="3">
    <source>
        <dbReference type="Proteomes" id="UP001482620"/>
    </source>
</evidence>
<feature type="region of interest" description="Disordered" evidence="1">
    <location>
        <begin position="399"/>
        <end position="489"/>
    </location>
</feature>